<proteinExistence type="predicted"/>
<gene>
    <name evidence="2" type="ORF">GUJ93_ZPchr0004g39036</name>
</gene>
<keyword evidence="3" id="KW-1185">Reference proteome</keyword>
<feature type="compositionally biased region" description="Polar residues" evidence="1">
    <location>
        <begin position="32"/>
        <end position="41"/>
    </location>
</feature>
<sequence length="148" mass="16642">MQLREVVACQDGRTSLTFLRFEIPVQSATNCRGQSAPQRRSISIERPCEEDFTQVGPTSQEASEREGGFAPSDQDRMAAKPDCPLQSALRLQKNRVMRTELQCCWTCKMKATPIAAVAPQIHREISVAFEILINLRVQNNNQSMLSFV</sequence>
<protein>
    <submittedName>
        <fullName evidence="2">Uncharacterized protein</fullName>
    </submittedName>
</protein>
<organism evidence="2 3">
    <name type="scientific">Zizania palustris</name>
    <name type="common">Northern wild rice</name>
    <dbReference type="NCBI Taxonomy" id="103762"/>
    <lineage>
        <taxon>Eukaryota</taxon>
        <taxon>Viridiplantae</taxon>
        <taxon>Streptophyta</taxon>
        <taxon>Embryophyta</taxon>
        <taxon>Tracheophyta</taxon>
        <taxon>Spermatophyta</taxon>
        <taxon>Magnoliopsida</taxon>
        <taxon>Liliopsida</taxon>
        <taxon>Poales</taxon>
        <taxon>Poaceae</taxon>
        <taxon>BOP clade</taxon>
        <taxon>Oryzoideae</taxon>
        <taxon>Oryzeae</taxon>
        <taxon>Zizaniinae</taxon>
        <taxon>Zizania</taxon>
    </lineage>
</organism>
<dbReference type="EMBL" id="JAAALK010000285">
    <property type="protein sequence ID" value="KAG8064532.1"/>
    <property type="molecule type" value="Genomic_DNA"/>
</dbReference>
<accession>A0A8J5V8M7</accession>
<evidence type="ECO:0000256" key="1">
    <source>
        <dbReference type="SAM" id="MobiDB-lite"/>
    </source>
</evidence>
<comment type="caution">
    <text evidence="2">The sequence shown here is derived from an EMBL/GenBank/DDBJ whole genome shotgun (WGS) entry which is preliminary data.</text>
</comment>
<reference evidence="2" key="1">
    <citation type="journal article" date="2021" name="bioRxiv">
        <title>Whole Genome Assembly and Annotation of Northern Wild Rice, Zizania palustris L., Supports a Whole Genome Duplication in the Zizania Genus.</title>
        <authorList>
            <person name="Haas M."/>
            <person name="Kono T."/>
            <person name="Macchietto M."/>
            <person name="Millas R."/>
            <person name="McGilp L."/>
            <person name="Shao M."/>
            <person name="Duquette J."/>
            <person name="Hirsch C.N."/>
            <person name="Kimball J."/>
        </authorList>
    </citation>
    <scope>NUCLEOTIDE SEQUENCE</scope>
    <source>
        <tissue evidence="2">Fresh leaf tissue</tissue>
    </source>
</reference>
<evidence type="ECO:0000313" key="2">
    <source>
        <dbReference type="EMBL" id="KAG8064532.1"/>
    </source>
</evidence>
<name>A0A8J5V8M7_ZIZPA</name>
<feature type="compositionally biased region" description="Basic and acidic residues" evidence="1">
    <location>
        <begin position="62"/>
        <end position="79"/>
    </location>
</feature>
<dbReference type="AlphaFoldDB" id="A0A8J5V8M7"/>
<feature type="region of interest" description="Disordered" evidence="1">
    <location>
        <begin position="32"/>
        <end position="81"/>
    </location>
</feature>
<evidence type="ECO:0000313" key="3">
    <source>
        <dbReference type="Proteomes" id="UP000729402"/>
    </source>
</evidence>
<dbReference type="Proteomes" id="UP000729402">
    <property type="component" value="Unassembled WGS sequence"/>
</dbReference>
<reference evidence="2" key="2">
    <citation type="submission" date="2021-02" db="EMBL/GenBank/DDBJ databases">
        <authorList>
            <person name="Kimball J.A."/>
            <person name="Haas M.W."/>
            <person name="Macchietto M."/>
            <person name="Kono T."/>
            <person name="Duquette J."/>
            <person name="Shao M."/>
        </authorList>
    </citation>
    <scope>NUCLEOTIDE SEQUENCE</scope>
    <source>
        <tissue evidence="2">Fresh leaf tissue</tissue>
    </source>
</reference>